<evidence type="ECO:0008006" key="4">
    <source>
        <dbReference type="Google" id="ProtNLM"/>
    </source>
</evidence>
<comment type="caution">
    <text evidence="2">The sequence shown here is derived from an EMBL/GenBank/DDBJ whole genome shotgun (WGS) entry which is preliminary data.</text>
</comment>
<dbReference type="AlphaFoldDB" id="A0A0J8Y4A0"/>
<name>A0A0J8Y4A0_9GAMM</name>
<protein>
    <recommendedName>
        <fullName evidence="4">DUF2946 domain-containing protein</fullName>
    </recommendedName>
</protein>
<gene>
    <name evidence="2" type="ORF">C9I94_03995</name>
</gene>
<evidence type="ECO:0000256" key="1">
    <source>
        <dbReference type="SAM" id="SignalP"/>
    </source>
</evidence>
<proteinExistence type="predicted"/>
<reference evidence="2 3" key="1">
    <citation type="submission" date="2018-01" db="EMBL/GenBank/DDBJ databases">
        <title>Whole genome sequencing of Histamine producing bacteria.</title>
        <authorList>
            <person name="Butler K."/>
        </authorList>
    </citation>
    <scope>NUCLEOTIDE SEQUENCE [LARGE SCALE GENOMIC DNA]</scope>
    <source>
        <strain evidence="2 3">DSM 24669</strain>
    </source>
</reference>
<accession>A0A0J8Y4A0</accession>
<evidence type="ECO:0000313" key="3">
    <source>
        <dbReference type="Proteomes" id="UP000240481"/>
    </source>
</evidence>
<dbReference type="RefSeq" id="WP_048897253.1">
    <property type="nucleotide sequence ID" value="NZ_AP024852.1"/>
</dbReference>
<dbReference type="EMBL" id="PYLZ01000001">
    <property type="protein sequence ID" value="PSW27142.1"/>
    <property type="molecule type" value="Genomic_DNA"/>
</dbReference>
<sequence length="118" mass="13062">MKQFNRFICQWVIAALLLTFLPLSASASVMADNSSLTHTMENCCSSEMMQQSHCMSMQGDGDSKTTCQSSDCHSTTASAILFVHQLTMSTMPDSHNYGDPVSQLFDYSERILRPPVQA</sequence>
<evidence type="ECO:0000313" key="2">
    <source>
        <dbReference type="EMBL" id="PSW27142.1"/>
    </source>
</evidence>
<feature type="chain" id="PRO_5030009303" description="DUF2946 domain-containing protein" evidence="1">
    <location>
        <begin position="28"/>
        <end position="118"/>
    </location>
</feature>
<keyword evidence="1" id="KW-0732">Signal</keyword>
<dbReference type="Proteomes" id="UP000240481">
    <property type="component" value="Unassembled WGS sequence"/>
</dbReference>
<organism evidence="2 3">
    <name type="scientific">Photobacterium swingsii</name>
    <dbReference type="NCBI Taxonomy" id="680026"/>
    <lineage>
        <taxon>Bacteria</taxon>
        <taxon>Pseudomonadati</taxon>
        <taxon>Pseudomonadota</taxon>
        <taxon>Gammaproteobacteria</taxon>
        <taxon>Vibrionales</taxon>
        <taxon>Vibrionaceae</taxon>
        <taxon>Photobacterium</taxon>
    </lineage>
</organism>
<feature type="signal peptide" evidence="1">
    <location>
        <begin position="1"/>
        <end position="27"/>
    </location>
</feature>
<dbReference type="OrthoDB" id="5829641at2"/>
<keyword evidence="3" id="KW-1185">Reference proteome</keyword>